<dbReference type="EMBL" id="CP022347">
    <property type="protein sequence ID" value="ASQ30689.1"/>
    <property type="molecule type" value="Genomic_DNA"/>
</dbReference>
<dbReference type="Proteomes" id="UP000201169">
    <property type="component" value="Chromosome"/>
</dbReference>
<reference evidence="2 3" key="1">
    <citation type="submission" date="2017-07" db="EMBL/GenBank/DDBJ databases">
        <title>Analysis of two Campylobacter avium genomes and identification of a novel hippuricase gene.</title>
        <authorList>
            <person name="Miller W.G."/>
            <person name="Chapman M.H."/>
            <person name="Yee E."/>
            <person name="Revez J."/>
            <person name="Bono J.L."/>
            <person name="Rossi M."/>
        </authorList>
    </citation>
    <scope>NUCLEOTIDE SEQUENCE [LARGE SCALE GENOMIC DNA]</scope>
    <source>
        <strain evidence="2 3">LMG 24591</strain>
    </source>
</reference>
<proteinExistence type="predicted"/>
<dbReference type="AlphaFoldDB" id="A0A222MXU6"/>
<keyword evidence="1" id="KW-0812">Transmembrane</keyword>
<feature type="transmembrane region" description="Helical" evidence="1">
    <location>
        <begin position="6"/>
        <end position="24"/>
    </location>
</feature>
<evidence type="ECO:0000313" key="2">
    <source>
        <dbReference type="EMBL" id="ASQ30689.1"/>
    </source>
</evidence>
<dbReference type="KEGG" id="cavi:CAV_1035"/>
<evidence type="ECO:0000256" key="1">
    <source>
        <dbReference type="SAM" id="Phobius"/>
    </source>
</evidence>
<protein>
    <submittedName>
        <fullName evidence="2">DUF4879 domain protein</fullName>
    </submittedName>
</protein>
<dbReference type="Pfam" id="PF16219">
    <property type="entry name" value="DUF4879"/>
    <property type="match status" value="1"/>
</dbReference>
<accession>A0A222MXU6</accession>
<dbReference type="InterPro" id="IPR032624">
    <property type="entry name" value="DUF4879"/>
</dbReference>
<organism evidence="2 3">
    <name type="scientific">Campylobacter avium LMG 24591</name>
    <dbReference type="NCBI Taxonomy" id="522484"/>
    <lineage>
        <taxon>Bacteria</taxon>
        <taxon>Pseudomonadati</taxon>
        <taxon>Campylobacterota</taxon>
        <taxon>Epsilonproteobacteria</taxon>
        <taxon>Campylobacterales</taxon>
        <taxon>Campylobacteraceae</taxon>
        <taxon>Campylobacter</taxon>
    </lineage>
</organism>
<gene>
    <name evidence="2" type="ORF">CAV_1035</name>
</gene>
<keyword evidence="1" id="KW-1133">Transmembrane helix</keyword>
<keyword evidence="3" id="KW-1185">Reference proteome</keyword>
<evidence type="ECO:0000313" key="3">
    <source>
        <dbReference type="Proteomes" id="UP000201169"/>
    </source>
</evidence>
<dbReference type="OrthoDB" id="5323736at2"/>
<keyword evidence="1" id="KW-0472">Membrane</keyword>
<name>A0A222MXU6_9BACT</name>
<dbReference type="RefSeq" id="WP_094325440.1">
    <property type="nucleotide sequence ID" value="NZ_CP022347.1"/>
</dbReference>
<dbReference type="Gene3D" id="2.60.40.2870">
    <property type="match status" value="1"/>
</dbReference>
<sequence length="199" mass="21651">MTIKYLVNVVAVVGFLNCSVVFAYDNASMEGKEKITRNGINIFLEPNSPNKQDYLNGKFDKSLEAMKRAYKANKNNKATRASAPPVTEVQILEVVSTKGGYEYVFGKSITDKDHGGELFQVSTGVTGYGGLQYDRAKFAGNEAVQLSSVGVDLTGDSVVDGWLDIWDISKPANKSGQFEFTSQSINPPGNSMSTSIQIR</sequence>